<proteinExistence type="predicted"/>
<evidence type="ECO:0000313" key="1">
    <source>
        <dbReference type="EMBL" id="GBM04154.1"/>
    </source>
</evidence>
<keyword evidence="2" id="KW-1185">Reference proteome</keyword>
<evidence type="ECO:0000313" key="2">
    <source>
        <dbReference type="Proteomes" id="UP000499080"/>
    </source>
</evidence>
<dbReference type="AlphaFoldDB" id="A0A4Y2CJP8"/>
<dbReference type="Proteomes" id="UP000499080">
    <property type="component" value="Unassembled WGS sequence"/>
</dbReference>
<reference evidence="1 2" key="1">
    <citation type="journal article" date="2019" name="Sci. Rep.">
        <title>Orb-weaving spider Araneus ventricosus genome elucidates the spidroin gene catalogue.</title>
        <authorList>
            <person name="Kono N."/>
            <person name="Nakamura H."/>
            <person name="Ohtoshi R."/>
            <person name="Moran D.A.P."/>
            <person name="Shinohara A."/>
            <person name="Yoshida Y."/>
            <person name="Fujiwara M."/>
            <person name="Mori M."/>
            <person name="Tomita M."/>
            <person name="Arakawa K."/>
        </authorList>
    </citation>
    <scope>NUCLEOTIDE SEQUENCE [LARGE SCALE GENOMIC DNA]</scope>
</reference>
<protein>
    <submittedName>
        <fullName evidence="1">Uncharacterized protein</fullName>
    </submittedName>
</protein>
<dbReference type="EMBL" id="BGPR01000199">
    <property type="protein sequence ID" value="GBM04154.1"/>
    <property type="molecule type" value="Genomic_DNA"/>
</dbReference>
<name>A0A4Y2CJP8_ARAVE</name>
<comment type="caution">
    <text evidence="1">The sequence shown here is derived from an EMBL/GenBank/DDBJ whole genome shotgun (WGS) entry which is preliminary data.</text>
</comment>
<sequence>MSDSGCFTASFNHLRSFYSESCNARKTAFNIPEENLLNPRNSEEKMEYGKDKTSVSMEVALAYLSGRIRLRPLQRNAANPLEDLLYPSNSEGIRGVLKEYYGGGGCNVRICITLS</sequence>
<gene>
    <name evidence="1" type="ORF">AVEN_115526_1</name>
</gene>
<organism evidence="1 2">
    <name type="scientific">Araneus ventricosus</name>
    <name type="common">Orbweaver spider</name>
    <name type="synonym">Epeira ventricosa</name>
    <dbReference type="NCBI Taxonomy" id="182803"/>
    <lineage>
        <taxon>Eukaryota</taxon>
        <taxon>Metazoa</taxon>
        <taxon>Ecdysozoa</taxon>
        <taxon>Arthropoda</taxon>
        <taxon>Chelicerata</taxon>
        <taxon>Arachnida</taxon>
        <taxon>Araneae</taxon>
        <taxon>Araneomorphae</taxon>
        <taxon>Entelegynae</taxon>
        <taxon>Araneoidea</taxon>
        <taxon>Araneidae</taxon>
        <taxon>Araneus</taxon>
    </lineage>
</organism>
<accession>A0A4Y2CJP8</accession>